<organism evidence="3 4">
    <name type="scientific">Rapidithrix thailandica</name>
    <dbReference type="NCBI Taxonomy" id="413964"/>
    <lineage>
        <taxon>Bacteria</taxon>
        <taxon>Pseudomonadati</taxon>
        <taxon>Bacteroidota</taxon>
        <taxon>Cytophagia</taxon>
        <taxon>Cytophagales</taxon>
        <taxon>Flammeovirgaceae</taxon>
        <taxon>Rapidithrix</taxon>
    </lineage>
</organism>
<evidence type="ECO:0000313" key="4">
    <source>
        <dbReference type="Proteomes" id="UP001403385"/>
    </source>
</evidence>
<dbReference type="AlphaFoldDB" id="A0AAW9RW37"/>
<dbReference type="Proteomes" id="UP001403385">
    <property type="component" value="Unassembled WGS sequence"/>
</dbReference>
<dbReference type="EMBL" id="JBDKWZ010000002">
    <property type="protein sequence ID" value="MEN7547270.1"/>
    <property type="molecule type" value="Genomic_DNA"/>
</dbReference>
<dbReference type="PANTHER" id="PTHR30383">
    <property type="entry name" value="THIOESTERASE 1/PROTEASE 1/LYSOPHOSPHOLIPASE L1"/>
    <property type="match status" value="1"/>
</dbReference>
<proteinExistence type="predicted"/>
<keyword evidence="4" id="KW-1185">Reference proteome</keyword>
<dbReference type="GO" id="GO:0004622">
    <property type="term" value="F:phosphatidylcholine lysophospholipase activity"/>
    <property type="evidence" value="ECO:0007669"/>
    <property type="project" value="TreeGrafter"/>
</dbReference>
<protein>
    <submittedName>
        <fullName evidence="3">GDSL-type esterase/lipase family protein</fullName>
    </submittedName>
</protein>
<dbReference type="PANTHER" id="PTHR30383:SF5">
    <property type="entry name" value="SGNH HYDROLASE-TYPE ESTERASE DOMAIN-CONTAINING PROTEIN"/>
    <property type="match status" value="1"/>
</dbReference>
<accession>A0AAW9RW37</accession>
<gene>
    <name evidence="3" type="ORF">AAG747_05085</name>
</gene>
<dbReference type="InterPro" id="IPR036514">
    <property type="entry name" value="SGNH_hydro_sf"/>
</dbReference>
<reference evidence="3 4" key="1">
    <citation type="submission" date="2024-04" db="EMBL/GenBank/DDBJ databases">
        <title>Novel genus in family Flammeovirgaceae.</title>
        <authorList>
            <person name="Nguyen T.H."/>
            <person name="Vuong T.Q."/>
            <person name="Le H."/>
            <person name="Kim S.-G."/>
        </authorList>
    </citation>
    <scope>NUCLEOTIDE SEQUENCE [LARGE SCALE GENOMIC DNA]</scope>
    <source>
        <strain evidence="3 4">JCM 23209</strain>
    </source>
</reference>
<dbReference type="Gene3D" id="3.40.50.1110">
    <property type="entry name" value="SGNH hydrolase"/>
    <property type="match status" value="1"/>
</dbReference>
<feature type="domain" description="SGNH hydrolase-type esterase" evidence="2">
    <location>
        <begin position="55"/>
        <end position="211"/>
    </location>
</feature>
<feature type="signal peptide" evidence="1">
    <location>
        <begin position="1"/>
        <end position="23"/>
    </location>
</feature>
<keyword evidence="1" id="KW-0732">Signal</keyword>
<evidence type="ECO:0000259" key="2">
    <source>
        <dbReference type="Pfam" id="PF13472"/>
    </source>
</evidence>
<dbReference type="RefSeq" id="WP_346820055.1">
    <property type="nucleotide sequence ID" value="NZ_JBDKWZ010000002.1"/>
</dbReference>
<feature type="chain" id="PRO_5043600552" evidence="1">
    <location>
        <begin position="24"/>
        <end position="227"/>
    </location>
</feature>
<comment type="caution">
    <text evidence="3">The sequence shown here is derived from an EMBL/GenBank/DDBJ whole genome shotgun (WGS) entry which is preliminary data.</text>
</comment>
<evidence type="ECO:0000256" key="1">
    <source>
        <dbReference type="SAM" id="SignalP"/>
    </source>
</evidence>
<evidence type="ECO:0000313" key="3">
    <source>
        <dbReference type="EMBL" id="MEN7547270.1"/>
    </source>
</evidence>
<dbReference type="InterPro" id="IPR051532">
    <property type="entry name" value="Ester_Hydrolysis_Enzymes"/>
</dbReference>
<dbReference type="SUPFAM" id="SSF52266">
    <property type="entry name" value="SGNH hydrolase"/>
    <property type="match status" value="1"/>
</dbReference>
<sequence>MIKKIFMSVAVLACTLGSIEMKAQTAVDSAYNNGYYQLRMEYFDEVPSRKKEIVFLGNSITEAGDWLDILPKKRVANRGISGDISFGVLARLDKILENKPAKIFLLIGVNDLKREIPKELIIQNYRKIVNRVRTYSPKTRLFLQSVLPVNEEKLIEPFKKVKMEDIVYLNEALQEIAKENQIEYINLWEVLGNKEGQLIERFTPDGIHLKPIAYIKWVDYLKKKKYL</sequence>
<dbReference type="Pfam" id="PF13472">
    <property type="entry name" value="Lipase_GDSL_2"/>
    <property type="match status" value="1"/>
</dbReference>
<dbReference type="InterPro" id="IPR013830">
    <property type="entry name" value="SGNH_hydro"/>
</dbReference>
<name>A0AAW9RW37_9BACT</name>